<keyword evidence="1" id="KW-1133">Transmembrane helix</keyword>
<evidence type="ECO:0000313" key="2">
    <source>
        <dbReference type="EMBL" id="AXA68168.1"/>
    </source>
</evidence>
<dbReference type="AlphaFoldDB" id="A0A2Z5ABC8"/>
<evidence type="ECO:0000313" key="3">
    <source>
        <dbReference type="Proteomes" id="UP000250579"/>
    </source>
</evidence>
<keyword evidence="1" id="KW-0472">Membrane</keyword>
<sequence length="158" mass="18105">MNRLRRIFSQTFAIPSSNRALFAIAMWPILYAATCYETPQLADYLSEFLGIHIGMMKVYVAGCGAYCLLLSRHRLLNNRYFVRYAADINRHRELTILQQGMVVAGLAHRAEYQAVIAERDEIAGRLGFLVDADDFYRKLNGLVDLMRKGVNELGRYVH</sequence>
<dbReference type="EMBL" id="CP022198">
    <property type="protein sequence ID" value="AXA68168.1"/>
    <property type="molecule type" value="Genomic_DNA"/>
</dbReference>
<feature type="transmembrane region" description="Helical" evidence="1">
    <location>
        <begin position="48"/>
        <end position="69"/>
    </location>
</feature>
<dbReference type="RefSeq" id="WP_208692184.1">
    <property type="nucleotide sequence ID" value="NZ_CP022198.1"/>
</dbReference>
<evidence type="ECO:0000256" key="1">
    <source>
        <dbReference type="SAM" id="Phobius"/>
    </source>
</evidence>
<keyword evidence="1" id="KW-0812">Transmembrane</keyword>
<reference evidence="2 3" key="1">
    <citation type="submission" date="2017-06" db="EMBL/GenBank/DDBJ databases">
        <title>Evolution towards high GC content and high-temperature stress adaptation in endophytic Pseudomonas oryzihabitans impacted its plant-growth promoting traits.</title>
        <authorList>
            <person name="Nascimento F.X."/>
        </authorList>
    </citation>
    <scope>NUCLEOTIDE SEQUENCE [LARGE SCALE GENOMIC DNA]</scope>
    <source>
        <strain evidence="2 3">MS8</strain>
    </source>
</reference>
<gene>
    <name evidence="2" type="ORF">CE139_20990</name>
</gene>
<protein>
    <submittedName>
        <fullName evidence="2">Uncharacterized protein</fullName>
    </submittedName>
</protein>
<dbReference type="Proteomes" id="UP000250579">
    <property type="component" value="Chromosome"/>
</dbReference>
<proteinExistence type="predicted"/>
<name>A0A2Z5ABC8_9PSED</name>
<organism evidence="2 3">
    <name type="scientific">Pseudomonas oryzihabitans</name>
    <dbReference type="NCBI Taxonomy" id="47885"/>
    <lineage>
        <taxon>Bacteria</taxon>
        <taxon>Pseudomonadati</taxon>
        <taxon>Pseudomonadota</taxon>
        <taxon>Gammaproteobacteria</taxon>
        <taxon>Pseudomonadales</taxon>
        <taxon>Pseudomonadaceae</taxon>
        <taxon>Pseudomonas</taxon>
    </lineage>
</organism>
<accession>A0A2Z5ABC8</accession>